<dbReference type="EC" id="2.7.1.71" evidence="7"/>
<evidence type="ECO:0000256" key="5">
    <source>
        <dbReference type="ARBA" id="ARBA00022840"/>
    </source>
</evidence>
<evidence type="ECO:0000256" key="3">
    <source>
        <dbReference type="ARBA" id="ARBA00022741"/>
    </source>
</evidence>
<dbReference type="GO" id="GO:0004765">
    <property type="term" value="F:shikimate kinase activity"/>
    <property type="evidence" value="ECO:0007669"/>
    <property type="project" value="UniProtKB-EC"/>
</dbReference>
<dbReference type="CDD" id="cd00464">
    <property type="entry name" value="SK"/>
    <property type="match status" value="1"/>
</dbReference>
<keyword evidence="7" id="KW-0479">Metal-binding</keyword>
<sequence>MKIVLIGYMGSGKSTVARQLAMELGLPFTDLDDYITAREKLSIKEIFEAKGEIYFRLQESKYLKQLLADENDVVLALGGGTPCYGDNMEVIKEASRSFYLKASIPTICQRLRNEKVQRPLIASLDEEQLNEFVAKHLFERRNFYEQATVILPVDNKSVTELVHELLEIIQR</sequence>
<dbReference type="PRINTS" id="PR01100">
    <property type="entry name" value="SHIKIMTKNASE"/>
</dbReference>
<comment type="subunit">
    <text evidence="7">Monomer.</text>
</comment>
<dbReference type="Proteomes" id="UP001474120">
    <property type="component" value="Unassembled WGS sequence"/>
</dbReference>
<dbReference type="PANTHER" id="PTHR21087:SF16">
    <property type="entry name" value="SHIKIMATE KINASE 1, CHLOROPLASTIC"/>
    <property type="match status" value="1"/>
</dbReference>
<proteinExistence type="inferred from homology"/>
<dbReference type="SUPFAM" id="SSF52540">
    <property type="entry name" value="P-loop containing nucleoside triphosphate hydrolases"/>
    <property type="match status" value="1"/>
</dbReference>
<gene>
    <name evidence="7" type="primary">aroK</name>
    <name evidence="8" type="ORF">AABB81_02775</name>
</gene>
<dbReference type="Pfam" id="PF01202">
    <property type="entry name" value="SKI"/>
    <property type="match status" value="1"/>
</dbReference>
<dbReference type="InterPro" id="IPR027417">
    <property type="entry name" value="P-loop_NTPase"/>
</dbReference>
<keyword evidence="7" id="KW-0460">Magnesium</keyword>
<dbReference type="EMBL" id="JBCDNA010000001">
    <property type="protein sequence ID" value="MEL4454805.1"/>
    <property type="molecule type" value="Genomic_DNA"/>
</dbReference>
<dbReference type="InterPro" id="IPR000623">
    <property type="entry name" value="Shikimate_kinase/TSH1"/>
</dbReference>
<feature type="binding site" evidence="7">
    <location>
        <position position="118"/>
    </location>
    <ligand>
        <name>ATP</name>
        <dbReference type="ChEBI" id="CHEBI:30616"/>
    </ligand>
</feature>
<comment type="function">
    <text evidence="7">Catalyzes the specific phosphorylation of the 3-hydroxyl group of shikimic acid using ATP as a cosubstrate.</text>
</comment>
<dbReference type="HAMAP" id="MF_00109">
    <property type="entry name" value="Shikimate_kinase"/>
    <property type="match status" value="1"/>
</dbReference>
<evidence type="ECO:0000256" key="1">
    <source>
        <dbReference type="ARBA" id="ARBA00022605"/>
    </source>
</evidence>
<organism evidence="8 9">
    <name type="scientific">Lutimonas vermicola</name>
    <dbReference type="NCBI Taxonomy" id="414288"/>
    <lineage>
        <taxon>Bacteria</taxon>
        <taxon>Pseudomonadati</taxon>
        <taxon>Bacteroidota</taxon>
        <taxon>Flavobacteriia</taxon>
        <taxon>Flavobacteriales</taxon>
        <taxon>Flavobacteriaceae</taxon>
        <taxon>Lutimonas</taxon>
    </lineage>
</organism>
<keyword evidence="9" id="KW-1185">Reference proteome</keyword>
<keyword evidence="7" id="KW-0963">Cytoplasm</keyword>
<evidence type="ECO:0000256" key="4">
    <source>
        <dbReference type="ARBA" id="ARBA00022777"/>
    </source>
</evidence>
<comment type="caution">
    <text evidence="8">The sequence shown here is derived from an EMBL/GenBank/DDBJ whole genome shotgun (WGS) entry which is preliminary data.</text>
</comment>
<keyword evidence="1 7" id="KW-0028">Amino-acid biosynthesis</keyword>
<evidence type="ECO:0000313" key="8">
    <source>
        <dbReference type="EMBL" id="MEL4454805.1"/>
    </source>
</evidence>
<evidence type="ECO:0000256" key="7">
    <source>
        <dbReference type="HAMAP-Rule" id="MF_00109"/>
    </source>
</evidence>
<comment type="catalytic activity">
    <reaction evidence="7">
        <text>shikimate + ATP = 3-phosphoshikimate + ADP + H(+)</text>
        <dbReference type="Rhea" id="RHEA:13121"/>
        <dbReference type="ChEBI" id="CHEBI:15378"/>
        <dbReference type="ChEBI" id="CHEBI:30616"/>
        <dbReference type="ChEBI" id="CHEBI:36208"/>
        <dbReference type="ChEBI" id="CHEBI:145989"/>
        <dbReference type="ChEBI" id="CHEBI:456216"/>
        <dbReference type="EC" id="2.7.1.71"/>
    </reaction>
</comment>
<dbReference type="PANTHER" id="PTHR21087">
    <property type="entry name" value="SHIKIMATE KINASE"/>
    <property type="match status" value="1"/>
</dbReference>
<keyword evidence="4 7" id="KW-0418">Kinase</keyword>
<name>A0ABU9KX83_9FLAO</name>
<feature type="binding site" evidence="7">
    <location>
        <position position="14"/>
    </location>
    <ligand>
        <name>Mg(2+)</name>
        <dbReference type="ChEBI" id="CHEBI:18420"/>
    </ligand>
</feature>
<keyword evidence="2 7" id="KW-0808">Transferase</keyword>
<keyword evidence="6 7" id="KW-0057">Aromatic amino acid biosynthesis</keyword>
<dbReference type="RefSeq" id="WP_342158443.1">
    <property type="nucleotide sequence ID" value="NZ_JBCDNA010000001.1"/>
</dbReference>
<keyword evidence="5 7" id="KW-0067">ATP-binding</keyword>
<protein>
    <recommendedName>
        <fullName evidence="7">Shikimate kinase</fullName>
        <shortName evidence="7">SK</shortName>
        <ecNumber evidence="7">2.7.1.71</ecNumber>
    </recommendedName>
</protein>
<feature type="binding site" evidence="7">
    <location>
        <position position="79"/>
    </location>
    <ligand>
        <name>substrate</name>
    </ligand>
</feature>
<feature type="binding site" evidence="7">
    <location>
        <position position="140"/>
    </location>
    <ligand>
        <name>substrate</name>
    </ligand>
</feature>
<accession>A0ABU9KX83</accession>
<dbReference type="Gene3D" id="3.40.50.300">
    <property type="entry name" value="P-loop containing nucleotide triphosphate hydrolases"/>
    <property type="match status" value="1"/>
</dbReference>
<feature type="binding site" evidence="7">
    <location>
        <begin position="10"/>
        <end position="15"/>
    </location>
    <ligand>
        <name>ATP</name>
        <dbReference type="ChEBI" id="CHEBI:30616"/>
    </ligand>
</feature>
<evidence type="ECO:0000313" key="9">
    <source>
        <dbReference type="Proteomes" id="UP001474120"/>
    </source>
</evidence>
<comment type="pathway">
    <text evidence="7">Metabolic intermediate biosynthesis; chorismate biosynthesis; chorismate from D-erythrose 4-phosphate and phosphoenolpyruvate: step 5/7.</text>
</comment>
<reference evidence="8 9" key="1">
    <citation type="submission" date="2024-04" db="EMBL/GenBank/DDBJ databases">
        <title>whole genome sequencing of Lutimonas vermicola strain IMCC1616.</title>
        <authorList>
            <person name="Bae S.S."/>
        </authorList>
    </citation>
    <scope>NUCLEOTIDE SEQUENCE [LARGE SCALE GENOMIC DNA]</scope>
    <source>
        <strain evidence="8 9">IMCC1616</strain>
    </source>
</reference>
<comment type="caution">
    <text evidence="7">Lacks conserved residue(s) required for the propagation of feature annotation.</text>
</comment>
<feature type="binding site" evidence="7">
    <location>
        <position position="32"/>
    </location>
    <ligand>
        <name>substrate</name>
    </ligand>
</feature>
<dbReference type="InterPro" id="IPR031322">
    <property type="entry name" value="Shikimate/glucono_kinase"/>
</dbReference>
<feature type="binding site" evidence="7">
    <location>
        <position position="56"/>
    </location>
    <ligand>
        <name>substrate</name>
    </ligand>
</feature>
<comment type="cofactor">
    <cofactor evidence="7">
        <name>Mg(2+)</name>
        <dbReference type="ChEBI" id="CHEBI:18420"/>
    </cofactor>
    <text evidence="7">Binds 1 Mg(2+) ion per subunit.</text>
</comment>
<comment type="subcellular location">
    <subcellularLocation>
        <location evidence="7">Cytoplasm</location>
    </subcellularLocation>
</comment>
<comment type="similarity">
    <text evidence="7">Belongs to the shikimate kinase family.</text>
</comment>
<evidence type="ECO:0000256" key="6">
    <source>
        <dbReference type="ARBA" id="ARBA00023141"/>
    </source>
</evidence>
<keyword evidence="3 7" id="KW-0547">Nucleotide-binding</keyword>
<evidence type="ECO:0000256" key="2">
    <source>
        <dbReference type="ARBA" id="ARBA00022679"/>
    </source>
</evidence>